<evidence type="ECO:0000313" key="1">
    <source>
        <dbReference type="EMBL" id="MBK6088548.1"/>
    </source>
</evidence>
<dbReference type="SUPFAM" id="SSF140453">
    <property type="entry name" value="EsxAB dimer-like"/>
    <property type="match status" value="1"/>
</dbReference>
<dbReference type="EMBL" id="JAEQMG010000066">
    <property type="protein sequence ID" value="MBK6088548.1"/>
    <property type="molecule type" value="Genomic_DNA"/>
</dbReference>
<accession>A0A934U119</accession>
<dbReference type="Proteomes" id="UP000633365">
    <property type="component" value="Unassembled WGS sequence"/>
</dbReference>
<dbReference type="AlphaFoldDB" id="A0A934U119"/>
<organism evidence="1 2">
    <name type="scientific">Ruminococcus difficilis</name>
    <dbReference type="NCBI Taxonomy" id="2763069"/>
    <lineage>
        <taxon>Bacteria</taxon>
        <taxon>Bacillati</taxon>
        <taxon>Bacillota</taxon>
        <taxon>Clostridia</taxon>
        <taxon>Eubacteriales</taxon>
        <taxon>Oscillospiraceae</taxon>
        <taxon>Ruminococcus</taxon>
    </lineage>
</organism>
<evidence type="ECO:0000313" key="2">
    <source>
        <dbReference type="Proteomes" id="UP000633365"/>
    </source>
</evidence>
<dbReference type="InterPro" id="IPR036689">
    <property type="entry name" value="ESAT-6-like_sf"/>
</dbReference>
<sequence length="108" mass="12384">MSDYEFKRADIGKLESFVSESEEAIREFAAIRDEFDRINRTLLSNWQGSGKEAYKNVADHITEKVGGIKEILDTINDKALKDIIEKYHSMDAELGEYNRHAGDPEEET</sequence>
<comment type="caution">
    <text evidence="1">The sequence shown here is derived from an EMBL/GenBank/DDBJ whole genome shotgun (WGS) entry which is preliminary data.</text>
</comment>
<name>A0A934U119_9FIRM</name>
<proteinExistence type="predicted"/>
<reference evidence="1" key="1">
    <citation type="submission" date="2021-01" db="EMBL/GenBank/DDBJ databases">
        <title>Genome public.</title>
        <authorList>
            <person name="Liu C."/>
            <person name="Sun Q."/>
        </authorList>
    </citation>
    <scope>NUCLEOTIDE SEQUENCE</scope>
    <source>
        <strain evidence="1">M6</strain>
    </source>
</reference>
<protein>
    <recommendedName>
        <fullName evidence="3">WXG100 family type VII secretion target</fullName>
    </recommendedName>
</protein>
<keyword evidence="2" id="KW-1185">Reference proteome</keyword>
<dbReference type="Gene3D" id="1.10.287.1060">
    <property type="entry name" value="ESAT-6-like"/>
    <property type="match status" value="1"/>
</dbReference>
<evidence type="ECO:0008006" key="3">
    <source>
        <dbReference type="Google" id="ProtNLM"/>
    </source>
</evidence>
<gene>
    <name evidence="1" type="ORF">JKK62_07770</name>
</gene>
<dbReference type="RefSeq" id="WP_201427443.1">
    <property type="nucleotide sequence ID" value="NZ_JAEQMG010000066.1"/>
</dbReference>